<reference evidence="1" key="1">
    <citation type="journal article" date="2021" name="Microb. Physiol.">
        <title>Proteogenomic Insights into the Physiology of Marine, Sulfate-Reducing, Filamentous Desulfonema limicola and Desulfonema magnum.</title>
        <authorList>
            <person name="Schnaars V."/>
            <person name="Wohlbrand L."/>
            <person name="Scheve S."/>
            <person name="Hinrichs C."/>
            <person name="Reinhardt R."/>
            <person name="Rabus R."/>
        </authorList>
    </citation>
    <scope>NUCLEOTIDE SEQUENCE</scope>
    <source>
        <strain evidence="1">4be13</strain>
    </source>
</reference>
<protein>
    <submittedName>
        <fullName evidence="1">Uncharacterized protein</fullName>
    </submittedName>
</protein>
<organism evidence="1 2">
    <name type="scientific">Desulfonema magnum</name>
    <dbReference type="NCBI Taxonomy" id="45655"/>
    <lineage>
        <taxon>Bacteria</taxon>
        <taxon>Pseudomonadati</taxon>
        <taxon>Thermodesulfobacteriota</taxon>
        <taxon>Desulfobacteria</taxon>
        <taxon>Desulfobacterales</taxon>
        <taxon>Desulfococcaceae</taxon>
        <taxon>Desulfonema</taxon>
    </lineage>
</organism>
<evidence type="ECO:0000313" key="2">
    <source>
        <dbReference type="Proteomes" id="UP000663722"/>
    </source>
</evidence>
<keyword evidence="2" id="KW-1185">Reference proteome</keyword>
<dbReference type="Proteomes" id="UP000663722">
    <property type="component" value="Chromosome"/>
</dbReference>
<dbReference type="EMBL" id="CP061800">
    <property type="protein sequence ID" value="QTA84364.1"/>
    <property type="molecule type" value="Genomic_DNA"/>
</dbReference>
<name>A0A975BEQ8_9BACT</name>
<dbReference type="RefSeq" id="WP_207680885.1">
    <property type="nucleotide sequence ID" value="NZ_CP061800.1"/>
</dbReference>
<sequence>MLQQVDKDVKLEKELEIITEYADDILFVRHYFYKNIISKRLKRITDFGFWL</sequence>
<dbReference type="KEGG" id="dmm:dnm_003580"/>
<dbReference type="AlphaFoldDB" id="A0A975BEQ8"/>
<accession>A0A975BEQ8</accession>
<gene>
    <name evidence="1" type="ORF">dnm_003580</name>
</gene>
<proteinExistence type="predicted"/>
<evidence type="ECO:0000313" key="1">
    <source>
        <dbReference type="EMBL" id="QTA84364.1"/>
    </source>
</evidence>